<reference evidence="3" key="1">
    <citation type="submission" date="2021-01" db="EMBL/GenBank/DDBJ databases">
        <authorList>
            <person name="Corre E."/>
            <person name="Pelletier E."/>
            <person name="Niang G."/>
            <person name="Scheremetjew M."/>
            <person name="Finn R."/>
            <person name="Kale V."/>
            <person name="Holt S."/>
            <person name="Cochrane G."/>
            <person name="Meng A."/>
            <person name="Brown T."/>
            <person name="Cohen L."/>
        </authorList>
    </citation>
    <scope>NUCLEOTIDE SEQUENCE</scope>
    <source>
        <strain evidence="3">UTEX LB 985</strain>
    </source>
</reference>
<name>A0A7S2IMC7_9EUKA</name>
<evidence type="ECO:0000313" key="3">
    <source>
        <dbReference type="EMBL" id="CAD9523764.1"/>
    </source>
</evidence>
<gene>
    <name evidence="3" type="ORF">CBRE1094_LOCUS35369</name>
</gene>
<evidence type="ECO:0000256" key="1">
    <source>
        <dbReference type="SAM" id="MobiDB-lite"/>
    </source>
</evidence>
<feature type="region of interest" description="Disordered" evidence="1">
    <location>
        <begin position="90"/>
        <end position="134"/>
    </location>
</feature>
<feature type="compositionally biased region" description="Basic residues" evidence="1">
    <location>
        <begin position="122"/>
        <end position="134"/>
    </location>
</feature>
<accession>A0A7S2IMC7</accession>
<dbReference type="AlphaFoldDB" id="A0A7S2IMC7"/>
<proteinExistence type="predicted"/>
<keyword evidence="2" id="KW-0732">Signal</keyword>
<organism evidence="3">
    <name type="scientific">Haptolina brevifila</name>
    <dbReference type="NCBI Taxonomy" id="156173"/>
    <lineage>
        <taxon>Eukaryota</taxon>
        <taxon>Haptista</taxon>
        <taxon>Haptophyta</taxon>
        <taxon>Prymnesiophyceae</taxon>
        <taxon>Prymnesiales</taxon>
        <taxon>Prymnesiaceae</taxon>
        <taxon>Haptolina</taxon>
    </lineage>
</organism>
<protein>
    <submittedName>
        <fullName evidence="3">Uncharacterized protein</fullName>
    </submittedName>
</protein>
<evidence type="ECO:0000256" key="2">
    <source>
        <dbReference type="SAM" id="SignalP"/>
    </source>
</evidence>
<feature type="region of interest" description="Disordered" evidence="1">
    <location>
        <begin position="19"/>
        <end position="43"/>
    </location>
</feature>
<dbReference type="EMBL" id="HBGU01064941">
    <property type="protein sequence ID" value="CAD9523764.1"/>
    <property type="molecule type" value="Transcribed_RNA"/>
</dbReference>
<sequence length="134" mass="13973">MILFYGCLELLLTDLAGPTGITPRRRPPPTGPPPVSSSAVTAGSAMLLRTAGLGRPLMLSEPQAHEAYPPLDLALGGLSARGCRLPVAPFERWATEEAPTPPGVPKPSERPSVPGVPAGSKKSGRKSTGRSRRC</sequence>
<feature type="signal peptide" evidence="2">
    <location>
        <begin position="1"/>
        <end position="18"/>
    </location>
</feature>
<feature type="chain" id="PRO_5031526689" evidence="2">
    <location>
        <begin position="19"/>
        <end position="134"/>
    </location>
</feature>